<dbReference type="AlphaFoldDB" id="A0A328C4D5"/>
<evidence type="ECO:0000313" key="9">
    <source>
        <dbReference type="EMBL" id="RAL22181.1"/>
    </source>
</evidence>
<evidence type="ECO:0000256" key="5">
    <source>
        <dbReference type="ARBA" id="ARBA00023163"/>
    </source>
</evidence>
<dbReference type="InterPro" id="IPR014284">
    <property type="entry name" value="RNA_pol_sigma-70_dom"/>
</dbReference>
<evidence type="ECO:0000256" key="6">
    <source>
        <dbReference type="SAM" id="MobiDB-lite"/>
    </source>
</evidence>
<dbReference type="Proteomes" id="UP000249169">
    <property type="component" value="Unassembled WGS sequence"/>
</dbReference>
<evidence type="ECO:0000256" key="2">
    <source>
        <dbReference type="ARBA" id="ARBA00023015"/>
    </source>
</evidence>
<feature type="domain" description="RNA polymerase sigma-70 region 2" evidence="8">
    <location>
        <begin position="110"/>
        <end position="174"/>
    </location>
</feature>
<keyword evidence="2" id="KW-0805">Transcription regulation</keyword>
<dbReference type="Gene3D" id="1.20.140.160">
    <property type="match status" value="1"/>
</dbReference>
<dbReference type="GO" id="GO:0006352">
    <property type="term" value="P:DNA-templated transcription initiation"/>
    <property type="evidence" value="ECO:0007669"/>
    <property type="project" value="InterPro"/>
</dbReference>
<dbReference type="InterPro" id="IPR013325">
    <property type="entry name" value="RNA_pol_sigma_r2"/>
</dbReference>
<dbReference type="InterPro" id="IPR007627">
    <property type="entry name" value="RNA_pol_sigma70_r2"/>
</dbReference>
<dbReference type="PANTHER" id="PTHR30376:SF3">
    <property type="entry name" value="RNA POLYMERASE SIGMA FACTOR RPOH"/>
    <property type="match status" value="1"/>
</dbReference>
<dbReference type="PANTHER" id="PTHR30376">
    <property type="entry name" value="SIGMA FACTOR RPOH HEAT SHOCK RELATED"/>
    <property type="match status" value="1"/>
</dbReference>
<protein>
    <submittedName>
        <fullName evidence="9">RNA polymerase subunit sigma-70</fullName>
    </submittedName>
</protein>
<dbReference type="Pfam" id="PF04539">
    <property type="entry name" value="Sigma70_r3"/>
    <property type="match status" value="1"/>
</dbReference>
<gene>
    <name evidence="9" type="ORF">DL240_10015</name>
</gene>
<dbReference type="Gene3D" id="1.20.120.1810">
    <property type="match status" value="1"/>
</dbReference>
<feature type="domain" description="RNA polymerase sigma-70 region 3" evidence="7">
    <location>
        <begin position="195"/>
        <end position="266"/>
    </location>
</feature>
<proteinExistence type="inferred from homology"/>
<accession>A0A328C4D5</accession>
<keyword evidence="10" id="KW-1185">Reference proteome</keyword>
<dbReference type="SUPFAM" id="SSF88946">
    <property type="entry name" value="Sigma2 domain of RNA polymerase sigma factors"/>
    <property type="match status" value="1"/>
</dbReference>
<evidence type="ECO:0000256" key="4">
    <source>
        <dbReference type="ARBA" id="ARBA00023125"/>
    </source>
</evidence>
<reference evidence="9 10" key="1">
    <citation type="submission" date="2018-05" db="EMBL/GenBank/DDBJ databases">
        <title>Lujinxingia marina gen. nov. sp. nov., a new facultative anaerobic member of the class Deltaproteobacteria, and proposal of Lujinxingaceae fam. nov.</title>
        <authorList>
            <person name="Li C.-M."/>
        </authorList>
    </citation>
    <scope>NUCLEOTIDE SEQUENCE [LARGE SCALE GENOMIC DNA]</scope>
    <source>
        <strain evidence="9 10">B210</strain>
    </source>
</reference>
<evidence type="ECO:0000256" key="1">
    <source>
        <dbReference type="ARBA" id="ARBA00007788"/>
    </source>
</evidence>
<keyword evidence="5" id="KW-0804">Transcription</keyword>
<dbReference type="Pfam" id="PF04542">
    <property type="entry name" value="Sigma70_r2"/>
    <property type="match status" value="1"/>
</dbReference>
<dbReference type="GO" id="GO:0016987">
    <property type="term" value="F:sigma factor activity"/>
    <property type="evidence" value="ECO:0007669"/>
    <property type="project" value="UniProtKB-KW"/>
</dbReference>
<dbReference type="InterPro" id="IPR007624">
    <property type="entry name" value="RNA_pol_sigma70_r3"/>
</dbReference>
<keyword evidence="3" id="KW-0731">Sigma factor</keyword>
<keyword evidence="4" id="KW-0238">DNA-binding</keyword>
<name>A0A328C4D5_9DELT</name>
<dbReference type="SUPFAM" id="SSF88659">
    <property type="entry name" value="Sigma3 and sigma4 domains of RNA polymerase sigma factors"/>
    <property type="match status" value="2"/>
</dbReference>
<sequence>MATQHPKPNESTQPKVEVLVDKPTRKGARIKGSDEDMALDAGSLRDVSELFGDLSLPMMRGSNLNLPASADPLTAYLARLNYIEPLPAEEQQELAERYVNEDDRNAGKMLILTNLRLVVKLAREYQRRWTNLLDLIQEGNVGLAEAVTRYDPYRGVKFTSYAQYWIRAMILNYLMNHLHPVKIGSSRAGRKLFYNLKKARRELMRQGHPNPTPALIADYLDVDESEVVRVAAQLDAPPVYLDAQAPGHEKTTIGELMQSESADPESLVTDYDLASRLREAINAFGQSLEDEREMTIWFDRMIAEDPRSLVDLGEYWGVSKERIRQVEVQIRDDFRRFLLDRLGDEVEIDFLDQLG</sequence>
<feature type="region of interest" description="Disordered" evidence="6">
    <location>
        <begin position="1"/>
        <end position="26"/>
    </location>
</feature>
<evidence type="ECO:0000256" key="3">
    <source>
        <dbReference type="ARBA" id="ARBA00023082"/>
    </source>
</evidence>
<dbReference type="EMBL" id="QHKO01000004">
    <property type="protein sequence ID" value="RAL22181.1"/>
    <property type="molecule type" value="Genomic_DNA"/>
</dbReference>
<organism evidence="9 10">
    <name type="scientific">Lujinxingia litoralis</name>
    <dbReference type="NCBI Taxonomy" id="2211119"/>
    <lineage>
        <taxon>Bacteria</taxon>
        <taxon>Deltaproteobacteria</taxon>
        <taxon>Bradymonadales</taxon>
        <taxon>Lujinxingiaceae</taxon>
        <taxon>Lujinxingia</taxon>
    </lineage>
</organism>
<dbReference type="InterPro" id="IPR050813">
    <property type="entry name" value="Sigma-70_Factor"/>
</dbReference>
<dbReference type="InterPro" id="IPR000943">
    <property type="entry name" value="RNA_pol_sigma70"/>
</dbReference>
<dbReference type="GO" id="GO:0003677">
    <property type="term" value="F:DNA binding"/>
    <property type="evidence" value="ECO:0007669"/>
    <property type="project" value="UniProtKB-KW"/>
</dbReference>
<evidence type="ECO:0000259" key="8">
    <source>
        <dbReference type="Pfam" id="PF04542"/>
    </source>
</evidence>
<comment type="similarity">
    <text evidence="1">Belongs to the sigma-70 factor family.</text>
</comment>
<dbReference type="InterPro" id="IPR013324">
    <property type="entry name" value="RNA_pol_sigma_r3/r4-like"/>
</dbReference>
<dbReference type="PRINTS" id="PR00046">
    <property type="entry name" value="SIGMA70FCT"/>
</dbReference>
<evidence type="ECO:0000313" key="10">
    <source>
        <dbReference type="Proteomes" id="UP000249169"/>
    </source>
</evidence>
<evidence type="ECO:0000259" key="7">
    <source>
        <dbReference type="Pfam" id="PF04539"/>
    </source>
</evidence>
<dbReference type="NCBIfam" id="TIGR02937">
    <property type="entry name" value="sigma70-ECF"/>
    <property type="match status" value="1"/>
</dbReference>
<comment type="caution">
    <text evidence="9">The sequence shown here is derived from an EMBL/GenBank/DDBJ whole genome shotgun (WGS) entry which is preliminary data.</text>
</comment>